<evidence type="ECO:0000313" key="4">
    <source>
        <dbReference type="EMBL" id="MBF4554191.1"/>
    </source>
</evidence>
<protein>
    <submittedName>
        <fullName evidence="4">DUF4178 domain-containing protein</fullName>
    </submittedName>
</protein>
<gene>
    <name evidence="4" type="ORF">IRY30_08940</name>
</gene>
<keyword evidence="5" id="KW-1185">Reference proteome</keyword>
<keyword evidence="2" id="KW-0812">Transmembrane</keyword>
<feature type="transmembrane region" description="Helical" evidence="2">
    <location>
        <begin position="6"/>
        <end position="25"/>
    </location>
</feature>
<name>A0ABR9ZL71_9CORY</name>
<organism evidence="4 5">
    <name type="scientific">Corynebacterium suicordis DSM 45110</name>
    <dbReference type="NCBI Taxonomy" id="1121369"/>
    <lineage>
        <taxon>Bacteria</taxon>
        <taxon>Bacillati</taxon>
        <taxon>Actinomycetota</taxon>
        <taxon>Actinomycetes</taxon>
        <taxon>Mycobacteriales</taxon>
        <taxon>Corynebacteriaceae</taxon>
        <taxon>Corynebacterium</taxon>
    </lineage>
</organism>
<proteinExistence type="predicted"/>
<dbReference type="Proteomes" id="UP000635902">
    <property type="component" value="Unassembled WGS sequence"/>
</dbReference>
<evidence type="ECO:0000313" key="5">
    <source>
        <dbReference type="Proteomes" id="UP000635902"/>
    </source>
</evidence>
<dbReference type="EMBL" id="JADKMY010000003">
    <property type="protein sequence ID" value="MBF4554191.1"/>
    <property type="molecule type" value="Genomic_DNA"/>
</dbReference>
<dbReference type="RefSeq" id="WP_194557083.1">
    <property type="nucleotide sequence ID" value="NZ_JADKMY010000003.1"/>
</dbReference>
<feature type="domain" description="DUF4178" evidence="3">
    <location>
        <begin position="60"/>
        <end position="196"/>
    </location>
</feature>
<keyword evidence="2" id="KW-0472">Membrane</keyword>
<reference evidence="4 5" key="1">
    <citation type="submission" date="2020-10" db="EMBL/GenBank/DDBJ databases">
        <title>Novel species in genus Corynebacterium.</title>
        <authorList>
            <person name="Zhang G."/>
        </authorList>
    </citation>
    <scope>NUCLEOTIDE SEQUENCE [LARGE SCALE GENOMIC DNA]</scope>
    <source>
        <strain evidence="4 5">DSM 45110</strain>
    </source>
</reference>
<dbReference type="Pfam" id="PF13785">
    <property type="entry name" value="DUF4178"/>
    <property type="match status" value="1"/>
</dbReference>
<evidence type="ECO:0000259" key="3">
    <source>
        <dbReference type="Pfam" id="PF13785"/>
    </source>
</evidence>
<evidence type="ECO:0000256" key="1">
    <source>
        <dbReference type="SAM" id="MobiDB-lite"/>
    </source>
</evidence>
<sequence length="207" mass="22582">MNWLWILLGIVVVLVGVILVVQGLAKRKAEQAENSRPREPQDPFADVDGASQFSPTNIAPGAIIRHGQTDYVVRGSLEINQGPYVWHEHMVDGGSGSRYFSVEVDEGTLELVLWEKGAYSTEPEPPSQTEVNGVIYRESERGPAHYRSTGNTGLAESGDLSYVDYQGSGADSSRRLSYEKFGDSPWEVSLGQVIAPGEVTVYPAPSQ</sequence>
<comment type="caution">
    <text evidence="4">The sequence shown here is derived from an EMBL/GenBank/DDBJ whole genome shotgun (WGS) entry which is preliminary data.</text>
</comment>
<feature type="region of interest" description="Disordered" evidence="1">
    <location>
        <begin position="30"/>
        <end position="51"/>
    </location>
</feature>
<evidence type="ECO:0000256" key="2">
    <source>
        <dbReference type="SAM" id="Phobius"/>
    </source>
</evidence>
<accession>A0ABR9ZL71</accession>
<dbReference type="InterPro" id="IPR025235">
    <property type="entry name" value="DUF4178"/>
</dbReference>
<keyword evidence="2" id="KW-1133">Transmembrane helix</keyword>
<feature type="compositionally biased region" description="Basic and acidic residues" evidence="1">
    <location>
        <begin position="30"/>
        <end position="41"/>
    </location>
</feature>